<feature type="region of interest" description="Disordered" evidence="13">
    <location>
        <begin position="1"/>
        <end position="29"/>
    </location>
</feature>
<dbReference type="RefSeq" id="WP_183398726.1">
    <property type="nucleotide sequence ID" value="NZ_JACIDS010000003.1"/>
</dbReference>
<organism evidence="14 15">
    <name type="scientific">Kaistia hirudinis</name>
    <dbReference type="NCBI Taxonomy" id="1293440"/>
    <lineage>
        <taxon>Bacteria</taxon>
        <taxon>Pseudomonadati</taxon>
        <taxon>Pseudomonadota</taxon>
        <taxon>Alphaproteobacteria</taxon>
        <taxon>Hyphomicrobiales</taxon>
        <taxon>Kaistiaceae</taxon>
        <taxon>Kaistia</taxon>
    </lineage>
</organism>
<evidence type="ECO:0000256" key="4">
    <source>
        <dbReference type="ARBA" id="ARBA00022490"/>
    </source>
</evidence>
<evidence type="ECO:0000256" key="8">
    <source>
        <dbReference type="ARBA" id="ARBA00072274"/>
    </source>
</evidence>
<dbReference type="GO" id="GO:0042803">
    <property type="term" value="F:protein homodimerization activity"/>
    <property type="evidence" value="ECO:0007669"/>
    <property type="project" value="InterPro"/>
</dbReference>
<dbReference type="NCBIfam" id="NF010748">
    <property type="entry name" value="PRK14150.1"/>
    <property type="match status" value="1"/>
</dbReference>
<dbReference type="Proteomes" id="UP000553963">
    <property type="component" value="Unassembled WGS sequence"/>
</dbReference>
<keyword evidence="4 10" id="KW-0963">Cytoplasm</keyword>
<evidence type="ECO:0000256" key="13">
    <source>
        <dbReference type="SAM" id="MobiDB-lite"/>
    </source>
</evidence>
<dbReference type="SUPFAM" id="SSF51064">
    <property type="entry name" value="Head domain of nucleotide exchange factor GrpE"/>
    <property type="match status" value="1"/>
</dbReference>
<dbReference type="GO" id="GO:0006457">
    <property type="term" value="P:protein folding"/>
    <property type="evidence" value="ECO:0007669"/>
    <property type="project" value="InterPro"/>
</dbReference>
<evidence type="ECO:0000256" key="5">
    <source>
        <dbReference type="ARBA" id="ARBA00023016"/>
    </source>
</evidence>
<feature type="region of interest" description="Disordered" evidence="13">
    <location>
        <begin position="185"/>
        <end position="204"/>
    </location>
</feature>
<dbReference type="NCBIfam" id="NF010739">
    <property type="entry name" value="PRK14141.1"/>
    <property type="match status" value="1"/>
</dbReference>
<sequence length="204" mass="21856">MSNDTRTPSGSETPAAAGSTPVEGEVAGEANARIAALEAEATELKDRVLRTMAEMENLRRRTERQVAETRQYAIAAFAREMLTAADNLERAIQAVPDDARKTSEALGTLIEGVEMTERELHNSLEKHGVKKIEPVGQKFDPNLHQAIFEVPTADHAAGIVVQVMQPGYVIGERVLRPAMVGVAKGPAKAAKADKSADSDAEQSA</sequence>
<comment type="caution">
    <text evidence="14">The sequence shown here is derived from an EMBL/GenBank/DDBJ whole genome shotgun (WGS) entry which is preliminary data.</text>
</comment>
<comment type="similarity">
    <text evidence="2 10 12">Belongs to the GrpE family.</text>
</comment>
<keyword evidence="5 10" id="KW-0346">Stress response</keyword>
<evidence type="ECO:0000313" key="15">
    <source>
        <dbReference type="Proteomes" id="UP000553963"/>
    </source>
</evidence>
<dbReference type="NCBIfam" id="NF010738">
    <property type="entry name" value="PRK14140.1"/>
    <property type="match status" value="1"/>
</dbReference>
<evidence type="ECO:0000256" key="2">
    <source>
        <dbReference type="ARBA" id="ARBA00009054"/>
    </source>
</evidence>
<dbReference type="SUPFAM" id="SSF58014">
    <property type="entry name" value="Coiled-coil domain of nucleotide exchange factor GrpE"/>
    <property type="match status" value="1"/>
</dbReference>
<dbReference type="FunFam" id="2.30.22.10:FF:000001">
    <property type="entry name" value="Protein GrpE"/>
    <property type="match status" value="1"/>
</dbReference>
<comment type="function">
    <text evidence="7 10 11">Participates actively in the response to hyperosmotic and heat shock by preventing the aggregation of stress-denatured proteins, in association with DnaK and GrpE. It is the nucleotide exchange factor for DnaK and may function as a thermosensor. Unfolded proteins bind initially to DnaJ; upon interaction with the DnaJ-bound protein, DnaK hydrolyzes its bound ATP, resulting in the formation of a stable complex. GrpE releases ADP from DnaK; ATP binding to DnaK triggers the release of the substrate protein, thus completing the reaction cycle. Several rounds of ATP-dependent interactions between DnaJ, DnaK and GrpE are required for fully efficient folding.</text>
</comment>
<name>A0A840AL90_9HYPH</name>
<gene>
    <name evidence="10" type="primary">grpE</name>
    <name evidence="14" type="ORF">GGR25_002090</name>
</gene>
<dbReference type="InterPro" id="IPR013805">
    <property type="entry name" value="GrpE_CC"/>
</dbReference>
<dbReference type="Gene3D" id="2.30.22.10">
    <property type="entry name" value="Head domain of nucleotide exchange factor GrpE"/>
    <property type="match status" value="1"/>
</dbReference>
<accession>A0A840AL90</accession>
<dbReference type="PROSITE" id="PS01071">
    <property type="entry name" value="GRPE"/>
    <property type="match status" value="1"/>
</dbReference>
<dbReference type="InterPro" id="IPR000740">
    <property type="entry name" value="GrpE"/>
</dbReference>
<dbReference type="NCBIfam" id="NF010737">
    <property type="entry name" value="PRK14139.1"/>
    <property type="match status" value="1"/>
</dbReference>
<dbReference type="HAMAP" id="MF_01151">
    <property type="entry name" value="GrpE"/>
    <property type="match status" value="1"/>
</dbReference>
<proteinExistence type="inferred from homology"/>
<dbReference type="GO" id="GO:0051082">
    <property type="term" value="F:unfolded protein binding"/>
    <property type="evidence" value="ECO:0007669"/>
    <property type="project" value="TreeGrafter"/>
</dbReference>
<evidence type="ECO:0000256" key="12">
    <source>
        <dbReference type="RuleBase" id="RU004478"/>
    </source>
</evidence>
<dbReference type="PRINTS" id="PR00773">
    <property type="entry name" value="GRPEPROTEIN"/>
</dbReference>
<evidence type="ECO:0000256" key="1">
    <source>
        <dbReference type="ARBA" id="ARBA00004496"/>
    </source>
</evidence>
<dbReference type="PANTHER" id="PTHR21237:SF23">
    <property type="entry name" value="GRPE PROTEIN HOMOLOG, MITOCHONDRIAL"/>
    <property type="match status" value="1"/>
</dbReference>
<comment type="subunit">
    <text evidence="3 10">Homodimer.</text>
</comment>
<reference evidence="14 15" key="1">
    <citation type="submission" date="2020-08" db="EMBL/GenBank/DDBJ databases">
        <title>Genomic Encyclopedia of Type Strains, Phase IV (KMG-IV): sequencing the most valuable type-strain genomes for metagenomic binning, comparative biology and taxonomic classification.</title>
        <authorList>
            <person name="Goeker M."/>
        </authorList>
    </citation>
    <scope>NUCLEOTIDE SEQUENCE [LARGE SCALE GENOMIC DNA]</scope>
    <source>
        <strain evidence="14 15">DSM 25966</strain>
    </source>
</reference>
<dbReference type="GO" id="GO:0051087">
    <property type="term" value="F:protein-folding chaperone binding"/>
    <property type="evidence" value="ECO:0007669"/>
    <property type="project" value="InterPro"/>
</dbReference>
<dbReference type="InterPro" id="IPR009012">
    <property type="entry name" value="GrpE_head"/>
</dbReference>
<evidence type="ECO:0000256" key="6">
    <source>
        <dbReference type="ARBA" id="ARBA00023186"/>
    </source>
</evidence>
<dbReference type="EMBL" id="JACIDS010000003">
    <property type="protein sequence ID" value="MBB3931040.1"/>
    <property type="molecule type" value="Genomic_DNA"/>
</dbReference>
<dbReference type="Gene3D" id="3.90.20.20">
    <property type="match status" value="1"/>
</dbReference>
<evidence type="ECO:0000256" key="7">
    <source>
        <dbReference type="ARBA" id="ARBA00053401"/>
    </source>
</evidence>
<keyword evidence="15" id="KW-1185">Reference proteome</keyword>
<feature type="compositionally biased region" description="Polar residues" evidence="13">
    <location>
        <begin position="1"/>
        <end position="12"/>
    </location>
</feature>
<evidence type="ECO:0000256" key="9">
    <source>
        <dbReference type="ARBA" id="ARBA00076414"/>
    </source>
</evidence>
<dbReference type="Pfam" id="PF01025">
    <property type="entry name" value="GrpE"/>
    <property type="match status" value="1"/>
</dbReference>
<evidence type="ECO:0000256" key="3">
    <source>
        <dbReference type="ARBA" id="ARBA00011738"/>
    </source>
</evidence>
<dbReference type="PANTHER" id="PTHR21237">
    <property type="entry name" value="GRPE PROTEIN"/>
    <property type="match status" value="1"/>
</dbReference>
<dbReference type="CDD" id="cd00446">
    <property type="entry name" value="GrpE"/>
    <property type="match status" value="1"/>
</dbReference>
<protein>
    <recommendedName>
        <fullName evidence="8 10">Protein GrpE</fullName>
    </recommendedName>
    <alternativeName>
        <fullName evidence="9 10">HSP-70 cofactor</fullName>
    </alternativeName>
</protein>
<dbReference type="AlphaFoldDB" id="A0A840AL90"/>
<evidence type="ECO:0000256" key="10">
    <source>
        <dbReference type="HAMAP-Rule" id="MF_01151"/>
    </source>
</evidence>
<evidence type="ECO:0000313" key="14">
    <source>
        <dbReference type="EMBL" id="MBB3931040.1"/>
    </source>
</evidence>
<dbReference type="GO" id="GO:0005737">
    <property type="term" value="C:cytoplasm"/>
    <property type="evidence" value="ECO:0007669"/>
    <property type="project" value="UniProtKB-SubCell"/>
</dbReference>
<evidence type="ECO:0000256" key="11">
    <source>
        <dbReference type="RuleBase" id="RU000639"/>
    </source>
</evidence>
<keyword evidence="6 10" id="KW-0143">Chaperone</keyword>
<dbReference type="GO" id="GO:0000774">
    <property type="term" value="F:adenyl-nucleotide exchange factor activity"/>
    <property type="evidence" value="ECO:0007669"/>
    <property type="project" value="InterPro"/>
</dbReference>
<comment type="subcellular location">
    <subcellularLocation>
        <location evidence="1 10">Cytoplasm</location>
    </subcellularLocation>
</comment>